<evidence type="ECO:0000256" key="1">
    <source>
        <dbReference type="SAM" id="Phobius"/>
    </source>
</evidence>
<reference evidence="2 3" key="1">
    <citation type="submission" date="2019-09" db="EMBL/GenBank/DDBJ databases">
        <title>Taxonomic organization of the family Brucellaceae based on a phylogenomic approach.</title>
        <authorList>
            <person name="Leclercq S."/>
            <person name="Cloeckaert A."/>
            <person name="Zygmunt M.S."/>
        </authorList>
    </citation>
    <scope>NUCLEOTIDE SEQUENCE [LARGE SCALE GENOMIC DNA]</scope>
    <source>
        <strain evidence="2 3">TA93</strain>
    </source>
</reference>
<evidence type="ECO:0000313" key="2">
    <source>
        <dbReference type="EMBL" id="KAB2655158.1"/>
    </source>
</evidence>
<gene>
    <name evidence="2" type="ORF">F9K94_21645</name>
</gene>
<accession>A0A7V7VR71</accession>
<dbReference type="RefSeq" id="WP_151648440.1">
    <property type="nucleotide sequence ID" value="NZ_WBVY01000007.1"/>
</dbReference>
<keyword evidence="1" id="KW-0812">Transmembrane</keyword>
<comment type="caution">
    <text evidence="2">The sequence shown here is derived from an EMBL/GenBank/DDBJ whole genome shotgun (WGS) entry which is preliminary data.</text>
</comment>
<evidence type="ECO:0000313" key="3">
    <source>
        <dbReference type="Proteomes" id="UP000460650"/>
    </source>
</evidence>
<name>A0A7V7VR71_9HYPH</name>
<dbReference type="AlphaFoldDB" id="A0A7V7VR71"/>
<keyword evidence="1" id="KW-1133">Transmembrane helix</keyword>
<feature type="transmembrane region" description="Helical" evidence="1">
    <location>
        <begin position="21"/>
        <end position="42"/>
    </location>
</feature>
<organism evidence="2 3">
    <name type="scientific">Brucella tritici</name>
    <dbReference type="NCBI Taxonomy" id="94626"/>
    <lineage>
        <taxon>Bacteria</taxon>
        <taxon>Pseudomonadati</taxon>
        <taxon>Pseudomonadota</taxon>
        <taxon>Alphaproteobacteria</taxon>
        <taxon>Hyphomicrobiales</taxon>
        <taxon>Brucellaceae</taxon>
        <taxon>Brucella/Ochrobactrum group</taxon>
        <taxon>Brucella</taxon>
    </lineage>
</organism>
<sequence length="148" mass="16250">MITKQFLKDIADEIDAGIAGSAFILLLVMVIGVFIHTAMFLLSEFHDIVFWVGFFGVLFISIFALETASEHIQFAAIPAVMPVSILAFVANGLYFLDIASDLVATFSVFVFGFFVIGSVTSAILRYFSREADVCNDFQGENLLLEGDD</sequence>
<dbReference type="Proteomes" id="UP000460650">
    <property type="component" value="Unassembled WGS sequence"/>
</dbReference>
<dbReference type="EMBL" id="WBVY01000007">
    <property type="protein sequence ID" value="KAB2655158.1"/>
    <property type="molecule type" value="Genomic_DNA"/>
</dbReference>
<keyword evidence="1" id="KW-0472">Membrane</keyword>
<feature type="transmembrane region" description="Helical" evidence="1">
    <location>
        <begin position="48"/>
        <end position="65"/>
    </location>
</feature>
<feature type="transmembrane region" description="Helical" evidence="1">
    <location>
        <begin position="72"/>
        <end position="96"/>
    </location>
</feature>
<protein>
    <submittedName>
        <fullName evidence="2">Uncharacterized protein</fullName>
    </submittedName>
</protein>
<feature type="transmembrane region" description="Helical" evidence="1">
    <location>
        <begin position="102"/>
        <end position="124"/>
    </location>
</feature>
<proteinExistence type="predicted"/>